<dbReference type="OrthoDB" id="6769383at2759"/>
<name>A0A653CQ48_CALMS</name>
<evidence type="ECO:0000313" key="2">
    <source>
        <dbReference type="Proteomes" id="UP000410492"/>
    </source>
</evidence>
<proteinExistence type="predicted"/>
<organism evidence="1 2">
    <name type="scientific">Callosobruchus maculatus</name>
    <name type="common">Southern cowpea weevil</name>
    <name type="synonym">Pulse bruchid</name>
    <dbReference type="NCBI Taxonomy" id="64391"/>
    <lineage>
        <taxon>Eukaryota</taxon>
        <taxon>Metazoa</taxon>
        <taxon>Ecdysozoa</taxon>
        <taxon>Arthropoda</taxon>
        <taxon>Hexapoda</taxon>
        <taxon>Insecta</taxon>
        <taxon>Pterygota</taxon>
        <taxon>Neoptera</taxon>
        <taxon>Endopterygota</taxon>
        <taxon>Coleoptera</taxon>
        <taxon>Polyphaga</taxon>
        <taxon>Cucujiformia</taxon>
        <taxon>Chrysomeloidea</taxon>
        <taxon>Chrysomelidae</taxon>
        <taxon>Bruchinae</taxon>
        <taxon>Bruchini</taxon>
        <taxon>Callosobruchus</taxon>
    </lineage>
</organism>
<keyword evidence="2" id="KW-1185">Reference proteome</keyword>
<dbReference type="Proteomes" id="UP000410492">
    <property type="component" value="Unassembled WGS sequence"/>
</dbReference>
<accession>A0A653CQ48</accession>
<protein>
    <submittedName>
        <fullName evidence="1">Uncharacterized protein</fullName>
    </submittedName>
</protein>
<dbReference type="AlphaFoldDB" id="A0A653CQ48"/>
<evidence type="ECO:0000313" key="1">
    <source>
        <dbReference type="EMBL" id="VEN50040.1"/>
    </source>
</evidence>
<dbReference type="EMBL" id="CAACVG010008490">
    <property type="protein sequence ID" value="VEN50040.1"/>
    <property type="molecule type" value="Genomic_DNA"/>
</dbReference>
<sequence>HCLCPEYSARFGLRGEDPRCSCGEAGSIQHCILECRQANDDITELYNQMARFVCLPTNLSQILSNENCDMLKILYYHCVHKLKLVIQVLLTEKL</sequence>
<feature type="non-terminal residue" evidence="1">
    <location>
        <position position="1"/>
    </location>
</feature>
<gene>
    <name evidence="1" type="ORF">CALMAC_LOCUS10938</name>
</gene>
<reference evidence="1 2" key="1">
    <citation type="submission" date="2019-01" db="EMBL/GenBank/DDBJ databases">
        <authorList>
            <person name="Sayadi A."/>
        </authorList>
    </citation>
    <scope>NUCLEOTIDE SEQUENCE [LARGE SCALE GENOMIC DNA]</scope>
</reference>